<proteinExistence type="predicted"/>
<protein>
    <submittedName>
        <fullName evidence="1">Uncharacterized protein</fullName>
    </submittedName>
</protein>
<dbReference type="AlphaFoldDB" id="M8B5A7"/>
<sequence>MADPLCSFGSGRTRNSMKHKMFCRLGPLATDAAGELDVLGHDGDALGVDGAEVGVLEEADEVGLGGLLQRGDGGGLEAEIGLEVLRDLPHQPLEGQLADEQLGALLE</sequence>
<name>M8B5A7_AEGTA</name>
<organism evidence="1">
    <name type="scientific">Aegilops tauschii</name>
    <name type="common">Tausch's goatgrass</name>
    <name type="synonym">Aegilops squarrosa</name>
    <dbReference type="NCBI Taxonomy" id="37682"/>
    <lineage>
        <taxon>Eukaryota</taxon>
        <taxon>Viridiplantae</taxon>
        <taxon>Streptophyta</taxon>
        <taxon>Embryophyta</taxon>
        <taxon>Tracheophyta</taxon>
        <taxon>Spermatophyta</taxon>
        <taxon>Magnoliopsida</taxon>
        <taxon>Liliopsida</taxon>
        <taxon>Poales</taxon>
        <taxon>Poaceae</taxon>
        <taxon>BOP clade</taxon>
        <taxon>Pooideae</taxon>
        <taxon>Triticodae</taxon>
        <taxon>Triticeae</taxon>
        <taxon>Triticinae</taxon>
        <taxon>Aegilops</taxon>
    </lineage>
</organism>
<accession>M8B5A7</accession>
<reference evidence="1" key="1">
    <citation type="submission" date="2015-06" db="UniProtKB">
        <authorList>
            <consortium name="EnsemblPlants"/>
        </authorList>
    </citation>
    <scope>IDENTIFICATION</scope>
</reference>
<evidence type="ECO:0000313" key="1">
    <source>
        <dbReference type="EnsemblPlants" id="EMT09171"/>
    </source>
</evidence>
<dbReference type="EnsemblPlants" id="EMT09171">
    <property type="protein sequence ID" value="EMT09171"/>
    <property type="gene ID" value="F775_23023"/>
</dbReference>